<evidence type="ECO:0000313" key="1">
    <source>
        <dbReference type="Proteomes" id="UP000887574"/>
    </source>
</evidence>
<dbReference type="Gene3D" id="3.40.50.11980">
    <property type="match status" value="1"/>
</dbReference>
<proteinExistence type="predicted"/>
<dbReference type="AlphaFoldDB" id="A0A915DTP5"/>
<name>A0A915DTP5_9BILA</name>
<dbReference type="WBParaSite" id="jg22724">
    <property type="protein sequence ID" value="jg22724"/>
    <property type="gene ID" value="jg22724"/>
</dbReference>
<keyword evidence="1" id="KW-1185">Reference proteome</keyword>
<organism evidence="1 2">
    <name type="scientific">Ditylenchus dipsaci</name>
    <dbReference type="NCBI Taxonomy" id="166011"/>
    <lineage>
        <taxon>Eukaryota</taxon>
        <taxon>Metazoa</taxon>
        <taxon>Ecdysozoa</taxon>
        <taxon>Nematoda</taxon>
        <taxon>Chromadorea</taxon>
        <taxon>Rhabditida</taxon>
        <taxon>Tylenchina</taxon>
        <taxon>Tylenchomorpha</taxon>
        <taxon>Sphaerularioidea</taxon>
        <taxon>Anguinidae</taxon>
        <taxon>Anguininae</taxon>
        <taxon>Ditylenchus</taxon>
    </lineage>
</organism>
<evidence type="ECO:0000313" key="2">
    <source>
        <dbReference type="WBParaSite" id="jg22724"/>
    </source>
</evidence>
<reference evidence="2" key="1">
    <citation type="submission" date="2022-11" db="UniProtKB">
        <authorList>
            <consortium name="WormBaseParasite"/>
        </authorList>
    </citation>
    <scope>IDENTIFICATION</scope>
</reference>
<sequence length="147" mass="17286">MNLIYDGKAMNKHDRTMVRMKLSKATLDFNALYRIVRKLKEMTYSPILAVSHRPFPREHIDQLEEMVWVDDIYVMSAALMLGPRAHVLSNDAFRDHRHAFQSATPVADQKLFDVWKQSNFVNFAVYSTEVHNTSGRRQHIYEVQHPR</sequence>
<accession>A0A915DTP5</accession>
<protein>
    <submittedName>
        <fullName evidence="2">Uncharacterized protein</fullName>
    </submittedName>
</protein>
<dbReference type="Proteomes" id="UP000887574">
    <property type="component" value="Unplaced"/>
</dbReference>